<reference evidence="1 2" key="1">
    <citation type="journal article" date="2024" name="G3 (Bethesda)">
        <title>Genome assembly of Hibiscus sabdariffa L. provides insights into metabolisms of medicinal natural products.</title>
        <authorList>
            <person name="Kim T."/>
        </authorList>
    </citation>
    <scope>NUCLEOTIDE SEQUENCE [LARGE SCALE GENOMIC DNA]</scope>
    <source>
        <strain evidence="1">TK-2024</strain>
        <tissue evidence="1">Old leaves</tissue>
    </source>
</reference>
<keyword evidence="2" id="KW-1185">Reference proteome</keyword>
<organism evidence="1 2">
    <name type="scientific">Hibiscus sabdariffa</name>
    <name type="common">roselle</name>
    <dbReference type="NCBI Taxonomy" id="183260"/>
    <lineage>
        <taxon>Eukaryota</taxon>
        <taxon>Viridiplantae</taxon>
        <taxon>Streptophyta</taxon>
        <taxon>Embryophyta</taxon>
        <taxon>Tracheophyta</taxon>
        <taxon>Spermatophyta</taxon>
        <taxon>Magnoliopsida</taxon>
        <taxon>eudicotyledons</taxon>
        <taxon>Gunneridae</taxon>
        <taxon>Pentapetalae</taxon>
        <taxon>rosids</taxon>
        <taxon>malvids</taxon>
        <taxon>Malvales</taxon>
        <taxon>Malvaceae</taxon>
        <taxon>Malvoideae</taxon>
        <taxon>Hibiscus</taxon>
    </lineage>
</organism>
<proteinExistence type="predicted"/>
<protein>
    <submittedName>
        <fullName evidence="1">Uncharacterized protein</fullName>
    </submittedName>
</protein>
<evidence type="ECO:0000313" key="1">
    <source>
        <dbReference type="EMBL" id="KAK8600928.1"/>
    </source>
</evidence>
<name>A0ABR2GDE1_9ROSI</name>
<accession>A0ABR2GDE1</accession>
<dbReference type="Proteomes" id="UP001472677">
    <property type="component" value="Unassembled WGS sequence"/>
</dbReference>
<sequence length="70" mass="7415">MPPRRETHFGVGVPVEDQNVDAGLVQPDGLPPHPPIPLAGRGAAVARANVREPAPAVVVNPRLPLELERC</sequence>
<gene>
    <name evidence="1" type="ORF">V6N12_050773</name>
</gene>
<comment type="caution">
    <text evidence="1">The sequence shown here is derived from an EMBL/GenBank/DDBJ whole genome shotgun (WGS) entry which is preliminary data.</text>
</comment>
<evidence type="ECO:0000313" key="2">
    <source>
        <dbReference type="Proteomes" id="UP001472677"/>
    </source>
</evidence>
<dbReference type="EMBL" id="JBBPBM010000001">
    <property type="protein sequence ID" value="KAK8600928.1"/>
    <property type="molecule type" value="Genomic_DNA"/>
</dbReference>